<organism evidence="1 2">
    <name type="scientific">Dulcicalothrix desertica PCC 7102</name>
    <dbReference type="NCBI Taxonomy" id="232991"/>
    <lineage>
        <taxon>Bacteria</taxon>
        <taxon>Bacillati</taxon>
        <taxon>Cyanobacteriota</taxon>
        <taxon>Cyanophyceae</taxon>
        <taxon>Nostocales</taxon>
        <taxon>Calotrichaceae</taxon>
        <taxon>Dulcicalothrix</taxon>
    </lineage>
</organism>
<accession>A0A433V2F1</accession>
<dbReference type="InterPro" id="IPR008792">
    <property type="entry name" value="PQQD"/>
</dbReference>
<reference evidence="1" key="2">
    <citation type="journal article" date="2019" name="Genome Biol. Evol.">
        <title>Day and night: Metabolic profiles and evolutionary relationships of six axenic non-marine cyanobacteria.</title>
        <authorList>
            <person name="Will S.E."/>
            <person name="Henke P."/>
            <person name="Boedeker C."/>
            <person name="Huang S."/>
            <person name="Brinkmann H."/>
            <person name="Rohde M."/>
            <person name="Jarek M."/>
            <person name="Friedl T."/>
            <person name="Seufert S."/>
            <person name="Schumacher M."/>
            <person name="Overmann J."/>
            <person name="Neumann-Schaal M."/>
            <person name="Petersen J."/>
        </authorList>
    </citation>
    <scope>NUCLEOTIDE SEQUENCE [LARGE SCALE GENOMIC DNA]</scope>
    <source>
        <strain evidence="1">PCC 7102</strain>
    </source>
</reference>
<reference evidence="1" key="1">
    <citation type="submission" date="2018-12" db="EMBL/GenBank/DDBJ databases">
        <authorList>
            <person name="Will S."/>
            <person name="Neumann-Schaal M."/>
            <person name="Henke P."/>
        </authorList>
    </citation>
    <scope>NUCLEOTIDE SEQUENCE</scope>
    <source>
        <strain evidence="1">PCC 7102</strain>
    </source>
</reference>
<dbReference type="AlphaFoldDB" id="A0A433V2F1"/>
<evidence type="ECO:0008006" key="3">
    <source>
        <dbReference type="Google" id="ProtNLM"/>
    </source>
</evidence>
<dbReference type="Proteomes" id="UP000271624">
    <property type="component" value="Unassembled WGS sequence"/>
</dbReference>
<evidence type="ECO:0000313" key="1">
    <source>
        <dbReference type="EMBL" id="RUT00265.1"/>
    </source>
</evidence>
<gene>
    <name evidence="1" type="ORF">DSM106972_077130</name>
</gene>
<protein>
    <recommendedName>
        <fullName evidence="3">PqqD family protein</fullName>
    </recommendedName>
</protein>
<dbReference type="Gene3D" id="1.10.10.1150">
    <property type="entry name" value="Coenzyme PQQ synthesis protein D (PqqD)"/>
    <property type="match status" value="1"/>
</dbReference>
<name>A0A433V2F1_9CYAN</name>
<sequence>MDTNLMIAKQLEQTILESSVVVASPDQISSDLGDEAVILNLKSGIYHGLNEVGARVWAFLQQAKKVEEILKMLLQEYDVDPEQCNNDLIALLCNLSAAELISISNETAA</sequence>
<comment type="caution">
    <text evidence="1">The sequence shown here is derived from an EMBL/GenBank/DDBJ whole genome shotgun (WGS) entry which is preliminary data.</text>
</comment>
<dbReference type="EMBL" id="RSCL01000025">
    <property type="protein sequence ID" value="RUT00265.1"/>
    <property type="molecule type" value="Genomic_DNA"/>
</dbReference>
<keyword evidence="2" id="KW-1185">Reference proteome</keyword>
<dbReference type="InterPro" id="IPR041881">
    <property type="entry name" value="PqqD_sf"/>
</dbReference>
<proteinExistence type="predicted"/>
<dbReference type="Pfam" id="PF05402">
    <property type="entry name" value="PqqD"/>
    <property type="match status" value="1"/>
</dbReference>
<evidence type="ECO:0000313" key="2">
    <source>
        <dbReference type="Proteomes" id="UP000271624"/>
    </source>
</evidence>